<dbReference type="EMBL" id="JBGFFX010000012">
    <property type="protein sequence ID" value="MEY8772305.1"/>
    <property type="molecule type" value="Genomic_DNA"/>
</dbReference>
<organism evidence="6 7">
    <name type="scientific">Erwinia aeris</name>
    <dbReference type="NCBI Taxonomy" id="3239803"/>
    <lineage>
        <taxon>Bacteria</taxon>
        <taxon>Pseudomonadati</taxon>
        <taxon>Pseudomonadota</taxon>
        <taxon>Gammaproteobacteria</taxon>
        <taxon>Enterobacterales</taxon>
        <taxon>Erwiniaceae</taxon>
        <taxon>Erwinia</taxon>
    </lineage>
</organism>
<accession>A0ABV4EBJ1</accession>
<evidence type="ECO:0000256" key="1">
    <source>
        <dbReference type="ARBA" id="ARBA00006526"/>
    </source>
</evidence>
<feature type="domain" description="ABC transporter" evidence="5">
    <location>
        <begin position="2"/>
        <end position="220"/>
    </location>
</feature>
<dbReference type="SUPFAM" id="SSF52540">
    <property type="entry name" value="P-loop containing nucleoside triphosphate hydrolases"/>
    <property type="match status" value="1"/>
</dbReference>
<evidence type="ECO:0000256" key="4">
    <source>
        <dbReference type="ARBA" id="ARBA00022840"/>
    </source>
</evidence>
<dbReference type="InterPro" id="IPR027417">
    <property type="entry name" value="P-loop_NTPase"/>
</dbReference>
<dbReference type="GO" id="GO:0005524">
    <property type="term" value="F:ATP binding"/>
    <property type="evidence" value="ECO:0007669"/>
    <property type="project" value="UniProtKB-KW"/>
</dbReference>
<protein>
    <submittedName>
        <fullName evidence="6">Metal ABC transporter ATP-binding protein</fullName>
    </submittedName>
</protein>
<dbReference type="Proteomes" id="UP001565243">
    <property type="component" value="Unassembled WGS sequence"/>
</dbReference>
<gene>
    <name evidence="6" type="ORF">AB6T85_18020</name>
</gene>
<keyword evidence="4 6" id="KW-0067">ATP-binding</keyword>
<keyword evidence="2" id="KW-0813">Transport</keyword>
<dbReference type="InterPro" id="IPR017871">
    <property type="entry name" value="ABC_transporter-like_CS"/>
</dbReference>
<dbReference type="InterPro" id="IPR050153">
    <property type="entry name" value="Metal_Ion_Import_ABC"/>
</dbReference>
<dbReference type="RefSeq" id="WP_301252349.1">
    <property type="nucleotide sequence ID" value="NZ_JBGFFX010000012.1"/>
</dbReference>
<evidence type="ECO:0000256" key="2">
    <source>
        <dbReference type="ARBA" id="ARBA00022448"/>
    </source>
</evidence>
<keyword evidence="7" id="KW-1185">Reference proteome</keyword>
<comment type="similarity">
    <text evidence="1">Belongs to the ABC transporter superfamily. Drug exporter-2 (TC 3.A.1.117) family.</text>
</comment>
<evidence type="ECO:0000313" key="6">
    <source>
        <dbReference type="EMBL" id="MEY8772305.1"/>
    </source>
</evidence>
<dbReference type="SMART" id="SM00382">
    <property type="entry name" value="AAA"/>
    <property type="match status" value="1"/>
</dbReference>
<dbReference type="PANTHER" id="PTHR42734">
    <property type="entry name" value="METAL TRANSPORT SYSTEM ATP-BINDING PROTEIN TM_0124-RELATED"/>
    <property type="match status" value="1"/>
</dbReference>
<proteinExistence type="inferred from homology"/>
<dbReference type="InterPro" id="IPR003593">
    <property type="entry name" value="AAA+_ATPase"/>
</dbReference>
<dbReference type="PROSITE" id="PS50893">
    <property type="entry name" value="ABC_TRANSPORTER_2"/>
    <property type="match status" value="1"/>
</dbReference>
<sequence>MITLTDLRVGYRGSAVTPSLNGTFQPGSMTALVGANGCGKSTLLKTFAGLLPPVSGQLSCLTQDTAWLPQQSEIERNFPVSVADLVAMGCWRRCGWFGAIGRPERQRIMAALEEVNMAEFAAAQPGTLSGGQLQRVLFARLLVQDASLLLLDEPFTGIDTATTSLLLALLQARHRAGCTLIVVLHDMTMVTRSFPQILRLDSTQAEWITQSPEPIVLESA</sequence>
<evidence type="ECO:0000259" key="5">
    <source>
        <dbReference type="PROSITE" id="PS50893"/>
    </source>
</evidence>
<dbReference type="Pfam" id="PF00005">
    <property type="entry name" value="ABC_tran"/>
    <property type="match status" value="1"/>
</dbReference>
<dbReference type="InterPro" id="IPR003439">
    <property type="entry name" value="ABC_transporter-like_ATP-bd"/>
</dbReference>
<reference evidence="6 7" key="1">
    <citation type="submission" date="2024-07" db="EMBL/GenBank/DDBJ databases">
        <authorList>
            <person name="Hebao G."/>
        </authorList>
    </citation>
    <scope>NUCLEOTIDE SEQUENCE [LARGE SCALE GENOMIC DNA]</scope>
    <source>
        <strain evidence="6 7">ACCC 02193</strain>
    </source>
</reference>
<dbReference type="PROSITE" id="PS00211">
    <property type="entry name" value="ABC_TRANSPORTER_1"/>
    <property type="match status" value="1"/>
</dbReference>
<dbReference type="PANTHER" id="PTHR42734:SF5">
    <property type="entry name" value="IRON TRANSPORT SYSTEM ATP-BINDING PROTEIN HI_0361-RELATED"/>
    <property type="match status" value="1"/>
</dbReference>
<dbReference type="Gene3D" id="3.40.50.300">
    <property type="entry name" value="P-loop containing nucleotide triphosphate hydrolases"/>
    <property type="match status" value="1"/>
</dbReference>
<evidence type="ECO:0000256" key="3">
    <source>
        <dbReference type="ARBA" id="ARBA00022741"/>
    </source>
</evidence>
<dbReference type="CDD" id="cd03235">
    <property type="entry name" value="ABC_Metallic_Cations"/>
    <property type="match status" value="1"/>
</dbReference>
<evidence type="ECO:0000313" key="7">
    <source>
        <dbReference type="Proteomes" id="UP001565243"/>
    </source>
</evidence>
<name>A0ABV4EBJ1_9GAMM</name>
<comment type="caution">
    <text evidence="6">The sequence shown here is derived from an EMBL/GenBank/DDBJ whole genome shotgun (WGS) entry which is preliminary data.</text>
</comment>
<keyword evidence="3" id="KW-0547">Nucleotide-binding</keyword>